<feature type="region of interest" description="Disordered" evidence="1">
    <location>
        <begin position="206"/>
        <end position="313"/>
    </location>
</feature>
<feature type="region of interest" description="Disordered" evidence="1">
    <location>
        <begin position="125"/>
        <end position="148"/>
    </location>
</feature>
<organism evidence="2 3">
    <name type="scientific">Klebsormidium nitens</name>
    <name type="common">Green alga</name>
    <name type="synonym">Ulothrix nitens</name>
    <dbReference type="NCBI Taxonomy" id="105231"/>
    <lineage>
        <taxon>Eukaryota</taxon>
        <taxon>Viridiplantae</taxon>
        <taxon>Streptophyta</taxon>
        <taxon>Klebsormidiophyceae</taxon>
        <taxon>Klebsormidiales</taxon>
        <taxon>Klebsormidiaceae</taxon>
        <taxon>Klebsormidium</taxon>
    </lineage>
</organism>
<evidence type="ECO:0000313" key="3">
    <source>
        <dbReference type="Proteomes" id="UP000054558"/>
    </source>
</evidence>
<reference evidence="2 3" key="1">
    <citation type="journal article" date="2014" name="Nat. Commun.">
        <title>Klebsormidium flaccidum genome reveals primary factors for plant terrestrial adaptation.</title>
        <authorList>
            <person name="Hori K."/>
            <person name="Maruyama F."/>
            <person name="Fujisawa T."/>
            <person name="Togashi T."/>
            <person name="Yamamoto N."/>
            <person name="Seo M."/>
            <person name="Sato S."/>
            <person name="Yamada T."/>
            <person name="Mori H."/>
            <person name="Tajima N."/>
            <person name="Moriyama T."/>
            <person name="Ikeuchi M."/>
            <person name="Watanabe M."/>
            <person name="Wada H."/>
            <person name="Kobayashi K."/>
            <person name="Saito M."/>
            <person name="Masuda T."/>
            <person name="Sasaki-Sekimoto Y."/>
            <person name="Mashiguchi K."/>
            <person name="Awai K."/>
            <person name="Shimojima M."/>
            <person name="Masuda S."/>
            <person name="Iwai M."/>
            <person name="Nobusawa T."/>
            <person name="Narise T."/>
            <person name="Kondo S."/>
            <person name="Saito H."/>
            <person name="Sato R."/>
            <person name="Murakawa M."/>
            <person name="Ihara Y."/>
            <person name="Oshima-Yamada Y."/>
            <person name="Ohtaka K."/>
            <person name="Satoh M."/>
            <person name="Sonobe K."/>
            <person name="Ishii M."/>
            <person name="Ohtani R."/>
            <person name="Kanamori-Sato M."/>
            <person name="Honoki R."/>
            <person name="Miyazaki D."/>
            <person name="Mochizuki H."/>
            <person name="Umetsu J."/>
            <person name="Higashi K."/>
            <person name="Shibata D."/>
            <person name="Kamiya Y."/>
            <person name="Sato N."/>
            <person name="Nakamura Y."/>
            <person name="Tabata S."/>
            <person name="Ida S."/>
            <person name="Kurokawa K."/>
            <person name="Ohta H."/>
        </authorList>
    </citation>
    <scope>NUCLEOTIDE SEQUENCE [LARGE SCALE GENOMIC DNA]</scope>
    <source>
        <strain evidence="2 3">NIES-2285</strain>
    </source>
</reference>
<sequence length="383" mass="42371">MCLEWLVEQGSQETKQTLVNLRLTWQPAKVIGNDVILKRALVECAINFPEFAPLIGLPETPESEPFKNELRNGVQCLHVDRMVRVRQIDVEDLADLGSLAESAEFTTDVLRWSIHEFRAAHVGRKLSRRRTTSQRSAHSSNVQAQVRHRRSLPTVALHQVADLTELLAARRTSVEEASTTPPEWRFLLPVIFHPLHPLVKMASMSLDESKAPETPRTHHSGGIEAPVAETGPADFDISPKSVAGKAGKGSPVKAPSEAFLRRRKRGGGAAGPSDDLPLERKRRTPPFREAGFPTAGSYTWTWPAEKRPRPVPKAPCRLVSRQKMQALSGLSRPVNQMLATEPAEPGGRRQLAGRDKSPWETLPGRRYPPNLVLLGTVSSSEDA</sequence>
<accession>A0A1Y1ILN6</accession>
<feature type="compositionally biased region" description="Basic and acidic residues" evidence="1">
    <location>
        <begin position="207"/>
        <end position="216"/>
    </location>
</feature>
<evidence type="ECO:0000313" key="2">
    <source>
        <dbReference type="EMBL" id="GAQ89547.1"/>
    </source>
</evidence>
<proteinExistence type="predicted"/>
<gene>
    <name evidence="2" type="ORF">KFL_005350020</name>
</gene>
<protein>
    <submittedName>
        <fullName evidence="2">Uncharacterized protein</fullName>
    </submittedName>
</protein>
<keyword evidence="3" id="KW-1185">Reference proteome</keyword>
<dbReference type="EMBL" id="DF237484">
    <property type="protein sequence ID" value="GAQ89547.1"/>
    <property type="molecule type" value="Genomic_DNA"/>
</dbReference>
<dbReference type="Proteomes" id="UP000054558">
    <property type="component" value="Unassembled WGS sequence"/>
</dbReference>
<name>A0A1Y1ILN6_KLENI</name>
<dbReference type="AlphaFoldDB" id="A0A1Y1ILN6"/>
<evidence type="ECO:0000256" key="1">
    <source>
        <dbReference type="SAM" id="MobiDB-lite"/>
    </source>
</evidence>
<feature type="compositionally biased region" description="Polar residues" evidence="1">
    <location>
        <begin position="133"/>
        <end position="144"/>
    </location>
</feature>
<feature type="region of interest" description="Disordered" evidence="1">
    <location>
        <begin position="327"/>
        <end position="383"/>
    </location>
</feature>